<keyword evidence="7" id="KW-0464">Manganese</keyword>
<dbReference type="Gene3D" id="3.90.79.10">
    <property type="entry name" value="Nucleoside Triphosphate Pyrophosphohydrolase"/>
    <property type="match status" value="1"/>
</dbReference>
<sequence>MEGSSILEQQMTYQRVLVHLKHATRDTRPVLAKFTQCIVDYFGATHLQTPVYACLKNNSFIISNETLDDSHSQPVFIKHPSFCPILNLTSDLDAATKSRGIDVGVAVLLESSDHKLLLSRRANHLRIFPGIWVPPGGHIEANEMITDAGVREFFEETGFKINPGQCEDEKLNLITLWESVYPAKLTYGNPKRHHVVAYLHGKLKSMTSSEAENHLQIEPNEVDACAWFNRQQIASIVRSDEEGFNSSEQQNSLDPDSHFRAHILNENKEMVTTELPLLPLLQLADKHSDCSPGRVSTGTKFALQQWLKISK</sequence>
<comment type="function">
    <text evidence="10">Acts as a decapping enzyme capable of hydrolyzing monomethylated capped RNAs (in vitro). Hydrolyzes monomethylated capped RNA after alpha and beta phosphates to form N(7)-methyl-GDP. Shows low activity towards unmethylated capped RNA.</text>
</comment>
<evidence type="ECO:0000256" key="2">
    <source>
        <dbReference type="ARBA" id="ARBA00001946"/>
    </source>
</evidence>
<evidence type="ECO:0000256" key="7">
    <source>
        <dbReference type="ARBA" id="ARBA00023211"/>
    </source>
</evidence>
<comment type="cofactor">
    <cofactor evidence="1">
        <name>Mn(2+)</name>
        <dbReference type="ChEBI" id="CHEBI:29035"/>
    </cofactor>
</comment>
<dbReference type="GO" id="GO:0140933">
    <property type="term" value="F:5'-(N(7)-methylguanosine 5'-triphospho)-[mRNA] hydrolase activity"/>
    <property type="evidence" value="ECO:0007669"/>
    <property type="project" value="UniProtKB-EC"/>
</dbReference>
<dbReference type="SUPFAM" id="SSF55811">
    <property type="entry name" value="Nudix"/>
    <property type="match status" value="1"/>
</dbReference>
<dbReference type="InterPro" id="IPR033716">
    <property type="entry name" value="Nudt17_dom"/>
</dbReference>
<proteinExistence type="inferred from homology"/>
<evidence type="ECO:0000256" key="3">
    <source>
        <dbReference type="ARBA" id="ARBA00005582"/>
    </source>
</evidence>
<protein>
    <recommendedName>
        <fullName evidence="11">m7GpppN-mRNA hydrolase NUDT17</fullName>
        <ecNumber evidence="8">3.6.1.62</ecNumber>
    </recommendedName>
    <alternativeName>
        <fullName evidence="12">Nucleoside diphosphate-linked moiety X motif 17</fullName>
    </alternativeName>
</protein>
<evidence type="ECO:0000256" key="10">
    <source>
        <dbReference type="ARBA" id="ARBA00093415"/>
    </source>
</evidence>
<dbReference type="GO" id="GO:0019677">
    <property type="term" value="P:NAD+ catabolic process"/>
    <property type="evidence" value="ECO:0007669"/>
    <property type="project" value="TreeGrafter"/>
</dbReference>
<evidence type="ECO:0000313" key="14">
    <source>
        <dbReference type="EMBL" id="KOF88423.1"/>
    </source>
</evidence>
<dbReference type="STRING" id="37653.A0A0L8HGP1"/>
<comment type="similarity">
    <text evidence="3">Belongs to the Nudix hydrolase family.</text>
</comment>
<dbReference type="CDD" id="cd04694">
    <property type="entry name" value="NUDIX_Nudt17"/>
    <property type="match status" value="1"/>
</dbReference>
<dbReference type="GO" id="GO:0006742">
    <property type="term" value="P:NADP+ catabolic process"/>
    <property type="evidence" value="ECO:0007669"/>
    <property type="project" value="TreeGrafter"/>
</dbReference>
<evidence type="ECO:0000256" key="9">
    <source>
        <dbReference type="ARBA" id="ARBA00093205"/>
    </source>
</evidence>
<dbReference type="GO" id="GO:0046872">
    <property type="term" value="F:metal ion binding"/>
    <property type="evidence" value="ECO:0007669"/>
    <property type="project" value="UniProtKB-KW"/>
</dbReference>
<evidence type="ECO:0000256" key="11">
    <source>
        <dbReference type="ARBA" id="ARBA00093621"/>
    </source>
</evidence>
<dbReference type="EMBL" id="KQ418188">
    <property type="protein sequence ID" value="KOF88423.1"/>
    <property type="molecule type" value="Genomic_DNA"/>
</dbReference>
<dbReference type="PANTHER" id="PTHR42904">
    <property type="entry name" value="NUDIX HYDROLASE, NUDC SUBFAMILY"/>
    <property type="match status" value="1"/>
</dbReference>
<dbReference type="OMA" id="AKEEWNM"/>
<dbReference type="GO" id="GO:0005829">
    <property type="term" value="C:cytosol"/>
    <property type="evidence" value="ECO:0007669"/>
    <property type="project" value="TreeGrafter"/>
</dbReference>
<evidence type="ECO:0000256" key="8">
    <source>
        <dbReference type="ARBA" id="ARBA00026102"/>
    </source>
</evidence>
<dbReference type="KEGG" id="obi:106870764"/>
<comment type="cofactor">
    <cofactor evidence="2">
        <name>Mg(2+)</name>
        <dbReference type="ChEBI" id="CHEBI:18420"/>
    </cofactor>
</comment>
<evidence type="ECO:0000256" key="6">
    <source>
        <dbReference type="ARBA" id="ARBA00022842"/>
    </source>
</evidence>
<evidence type="ECO:0000256" key="12">
    <source>
        <dbReference type="ARBA" id="ARBA00093663"/>
    </source>
</evidence>
<name>A0A0L8HGP1_OCTBM</name>
<dbReference type="InterPro" id="IPR000086">
    <property type="entry name" value="NUDIX_hydrolase_dom"/>
</dbReference>
<dbReference type="InterPro" id="IPR015797">
    <property type="entry name" value="NUDIX_hydrolase-like_dom_sf"/>
</dbReference>
<reference evidence="14" key="1">
    <citation type="submission" date="2015-07" db="EMBL/GenBank/DDBJ databases">
        <title>MeaNS - Measles Nucleotide Surveillance Program.</title>
        <authorList>
            <person name="Tran T."/>
            <person name="Druce J."/>
        </authorList>
    </citation>
    <scope>NUCLEOTIDE SEQUENCE</scope>
    <source>
        <strain evidence="14">UCB-OBI-ISO-001</strain>
        <tissue evidence="14">Gonad</tissue>
    </source>
</reference>
<dbReference type="OrthoDB" id="447842at2759"/>
<evidence type="ECO:0000256" key="4">
    <source>
        <dbReference type="ARBA" id="ARBA00022723"/>
    </source>
</evidence>
<dbReference type="InterPro" id="IPR050241">
    <property type="entry name" value="NAD-cap_RNA_hydrolase_NudC"/>
</dbReference>
<dbReference type="GO" id="GO:0035529">
    <property type="term" value="F:NADH pyrophosphatase activity"/>
    <property type="evidence" value="ECO:0007669"/>
    <property type="project" value="TreeGrafter"/>
</dbReference>
<keyword evidence="6" id="KW-0460">Magnesium</keyword>
<feature type="domain" description="Nudix hydrolase" evidence="13">
    <location>
        <begin position="98"/>
        <end position="250"/>
    </location>
</feature>
<keyword evidence="4" id="KW-0479">Metal-binding</keyword>
<evidence type="ECO:0000256" key="5">
    <source>
        <dbReference type="ARBA" id="ARBA00022801"/>
    </source>
</evidence>
<dbReference type="Pfam" id="PF00293">
    <property type="entry name" value="NUDIX"/>
    <property type="match status" value="1"/>
</dbReference>
<dbReference type="PANTHER" id="PTHR42904:SF1">
    <property type="entry name" value="NUCLEOSIDE DIPHOSPHATE-LINKED MOIETY X MOTIF 17"/>
    <property type="match status" value="1"/>
</dbReference>
<evidence type="ECO:0000259" key="13">
    <source>
        <dbReference type="PROSITE" id="PS51462"/>
    </source>
</evidence>
<keyword evidence="5" id="KW-0378">Hydrolase</keyword>
<accession>A0A0L8HGP1</accession>
<evidence type="ECO:0000256" key="1">
    <source>
        <dbReference type="ARBA" id="ARBA00001936"/>
    </source>
</evidence>
<organism evidence="14">
    <name type="scientific">Octopus bimaculoides</name>
    <name type="common">California two-spotted octopus</name>
    <dbReference type="NCBI Taxonomy" id="37653"/>
    <lineage>
        <taxon>Eukaryota</taxon>
        <taxon>Metazoa</taxon>
        <taxon>Spiralia</taxon>
        <taxon>Lophotrochozoa</taxon>
        <taxon>Mollusca</taxon>
        <taxon>Cephalopoda</taxon>
        <taxon>Coleoidea</taxon>
        <taxon>Octopodiformes</taxon>
        <taxon>Octopoda</taxon>
        <taxon>Incirrata</taxon>
        <taxon>Octopodidae</taxon>
        <taxon>Octopus</taxon>
    </lineage>
</organism>
<gene>
    <name evidence="14" type="ORF">OCBIM_22014962mg</name>
</gene>
<dbReference type="EC" id="3.6.1.62" evidence="8"/>
<comment type="catalytic activity">
    <reaction evidence="9">
        <text>a 5'-end (N(7)-methyl 5'-triphosphoguanosine)-ribonucleoside in mRNA + H2O = N(7)-methyl-GDP + a 5'-end phospho-ribonucleoside in mRNA + 2 H(+)</text>
        <dbReference type="Rhea" id="RHEA:67484"/>
        <dbReference type="Rhea" id="RHEA-COMP:15692"/>
        <dbReference type="Rhea" id="RHEA-COMP:17167"/>
        <dbReference type="ChEBI" id="CHEBI:15377"/>
        <dbReference type="ChEBI" id="CHEBI:15378"/>
        <dbReference type="ChEBI" id="CHEBI:63714"/>
        <dbReference type="ChEBI" id="CHEBI:138282"/>
        <dbReference type="ChEBI" id="CHEBI:156461"/>
        <dbReference type="EC" id="3.6.1.62"/>
    </reaction>
</comment>
<dbReference type="PROSITE" id="PS51462">
    <property type="entry name" value="NUDIX"/>
    <property type="match status" value="1"/>
</dbReference>
<dbReference type="AlphaFoldDB" id="A0A0L8HGP1"/>
<dbReference type="GO" id="GO:0005777">
    <property type="term" value="C:peroxisome"/>
    <property type="evidence" value="ECO:0007669"/>
    <property type="project" value="TreeGrafter"/>
</dbReference>